<evidence type="ECO:0000256" key="3">
    <source>
        <dbReference type="ARBA" id="ARBA00022801"/>
    </source>
</evidence>
<dbReference type="Gene3D" id="1.20.1270.50">
    <property type="entry name" value="Glycoside hydrolase family 38, central domain"/>
    <property type="match status" value="1"/>
</dbReference>
<keyword evidence="2" id="KW-0479">Metal-binding</keyword>
<dbReference type="InterPro" id="IPR037094">
    <property type="entry name" value="Glyco_hydro_38_cen_sf"/>
</dbReference>
<dbReference type="SUPFAM" id="SSF88713">
    <property type="entry name" value="Glycoside hydrolase/deacetylase"/>
    <property type="match status" value="1"/>
</dbReference>
<dbReference type="AlphaFoldDB" id="A0AAN1C6C8"/>
<dbReference type="InterPro" id="IPR000602">
    <property type="entry name" value="Glyco_hydro_38_N"/>
</dbReference>
<dbReference type="PANTHER" id="PTHR46017">
    <property type="entry name" value="ALPHA-MANNOSIDASE 2C1"/>
    <property type="match status" value="1"/>
</dbReference>
<dbReference type="SUPFAM" id="SSF74650">
    <property type="entry name" value="Galactose mutarotase-like"/>
    <property type="match status" value="1"/>
</dbReference>
<organism evidence="6 7">
    <name type="scientific">Lacticaseibacillus casei</name>
    <name type="common">Lactobacillus casei</name>
    <dbReference type="NCBI Taxonomy" id="1582"/>
    <lineage>
        <taxon>Bacteria</taxon>
        <taxon>Bacillati</taxon>
        <taxon>Bacillota</taxon>
        <taxon>Bacilli</taxon>
        <taxon>Lactobacillales</taxon>
        <taxon>Lactobacillaceae</taxon>
        <taxon>Lacticaseibacillus</taxon>
    </lineage>
</organism>
<dbReference type="Pfam" id="PF09261">
    <property type="entry name" value="Alpha-mann_mid"/>
    <property type="match status" value="1"/>
</dbReference>
<dbReference type="InterPro" id="IPR011330">
    <property type="entry name" value="Glyco_hydro/deAcase_b/a-brl"/>
</dbReference>
<dbReference type="Gene3D" id="2.70.98.30">
    <property type="entry name" value="Golgi alpha-mannosidase II, domain 4"/>
    <property type="match status" value="1"/>
</dbReference>
<evidence type="ECO:0000256" key="4">
    <source>
        <dbReference type="ARBA" id="ARBA00023295"/>
    </source>
</evidence>
<evidence type="ECO:0000259" key="5">
    <source>
        <dbReference type="SMART" id="SM00872"/>
    </source>
</evidence>
<dbReference type="EMBL" id="CP017065">
    <property type="protein sequence ID" value="ARY90548.1"/>
    <property type="molecule type" value="Genomic_DNA"/>
</dbReference>
<dbReference type="SMART" id="SM00872">
    <property type="entry name" value="Alpha-mann_mid"/>
    <property type="match status" value="1"/>
</dbReference>
<evidence type="ECO:0000256" key="1">
    <source>
        <dbReference type="ARBA" id="ARBA00009792"/>
    </source>
</evidence>
<dbReference type="InterPro" id="IPR015341">
    <property type="entry name" value="Glyco_hydro_38_cen"/>
</dbReference>
<evidence type="ECO:0000313" key="6">
    <source>
        <dbReference type="EMBL" id="ARY90548.1"/>
    </source>
</evidence>
<reference evidence="6 7" key="1">
    <citation type="journal article" date="2017" name="Front. Immunol.">
        <title>Complete Genome Sequence of Lactobacillus casei LC5, a Potential Probiotics for Atopic Dermatitis.</title>
        <authorList>
            <person name="Kang J."/>
            <person name="Chung W.H."/>
            <person name="Lim T.J."/>
            <person name="Whon T.W."/>
            <person name="Lim S."/>
            <person name="Nam Y.D."/>
        </authorList>
    </citation>
    <scope>NUCLEOTIDE SEQUENCE [LARGE SCALE GENOMIC DNA]</scope>
    <source>
        <strain evidence="6 7">LC5</strain>
    </source>
</reference>
<dbReference type="InterPro" id="IPR028995">
    <property type="entry name" value="Glyco_hydro_57/38_cen_sf"/>
</dbReference>
<evidence type="ECO:0000313" key="7">
    <source>
        <dbReference type="Proteomes" id="UP000195609"/>
    </source>
</evidence>
<dbReference type="SUPFAM" id="SSF88688">
    <property type="entry name" value="Families 57/38 glycoside transferase middle domain"/>
    <property type="match status" value="1"/>
</dbReference>
<feature type="domain" description="Glycoside hydrolase family 38 central" evidence="5">
    <location>
        <begin position="277"/>
        <end position="355"/>
    </location>
</feature>
<name>A0AAN1C6C8_LACCA</name>
<dbReference type="Gene3D" id="3.20.110.10">
    <property type="entry name" value="Glycoside hydrolase 38, N terminal domain"/>
    <property type="match status" value="1"/>
</dbReference>
<dbReference type="GO" id="GO:0009313">
    <property type="term" value="P:oligosaccharide catabolic process"/>
    <property type="evidence" value="ECO:0007669"/>
    <property type="project" value="TreeGrafter"/>
</dbReference>
<dbReference type="Proteomes" id="UP000195609">
    <property type="component" value="Chromosome"/>
</dbReference>
<dbReference type="InterPro" id="IPR011682">
    <property type="entry name" value="Glyco_hydro_38_C"/>
</dbReference>
<sequence>MVKKNVHIVPHMHWDREWYFTAEESQILLINNMEEIMDFLETHSDYPAYVLDGQTAVLDDYLAAKPENQERIAQLVREGRLKVGPWYTQTDEMVVGAESITRNLLYGLKDSRAFGRPMMIGYVPDSFGQSAQMPQILNQFNIHRSLFWRGCSERKGTNQSEFIWKSSEGSSVMAQNFPLGYAIGKYLPTDKKMLKQRMEGLFSVLDVRASGMNELIPNGHDQMPIQKDIFEVISTLRKLYPDRHFELTSYEDLFDDLDKQDGFDTIEGEFIDGKYERVHRSIYSTRMDLKATNARIENKITNELEPLASLASSIGLSYEHGLIELIWKELMKNHAHDSIGACCSDKVQREIMARYRITEERVDRLIGFYQRRVSESVQLKGNEDRLTLFNVLPGRSDDLITATVTMREPSFSLVDRSNNPVNFDVINVDKIDPGLIDRQIVAKGDYRKFNRFTIQFRYRLPEFGFETLKVIKKSTGQEKIMQTTASDQIETQDYRVTFNSNGTLTLTDKASGQRYENILGLENQGDAGDEYDFSPLKYDKPIYSAKTVSNADISIKEAQETFDVIIKYDFLVPADLSNRLAENPKMGKIGVTLHLIFSKTSRTIHFSFDLCNHVKDQRTRVLVPTNIITKAAISDNQFGKIIRPIKDTAIEVWKKEKWAERPDPIFPFLSYVSVTDKQTVSVFTNSSREYEVLNDGETIAVTLFRSVGTLGKPNLIRRPGRPSGINAATPDSQMLKNLRLNFAIRIDPVNFNDASVACDAKEYLTPIMSYNQIPYQAMHLNESPVTVPARLEKSIPLPEGAVLSVVKQSEDGERYLARIFNPTSHAIKLPSTLEQVNLAEKLIKSVNNLLPNQVVTLVLRGW</sequence>
<dbReference type="GO" id="GO:0006013">
    <property type="term" value="P:mannose metabolic process"/>
    <property type="evidence" value="ECO:0007669"/>
    <property type="project" value="InterPro"/>
</dbReference>
<dbReference type="Pfam" id="PF01074">
    <property type="entry name" value="Glyco_hydro_38N"/>
    <property type="match status" value="1"/>
</dbReference>
<dbReference type="PANTHER" id="PTHR46017:SF2">
    <property type="entry name" value="MANNOSYLGLYCERATE HYDROLASE"/>
    <property type="match status" value="1"/>
</dbReference>
<accession>A0AAN1C6C8</accession>
<dbReference type="InterPro" id="IPR011013">
    <property type="entry name" value="Gal_mutarotase_sf_dom"/>
</dbReference>
<dbReference type="CDD" id="cd10815">
    <property type="entry name" value="GH38N_AMII_EcMngB_like"/>
    <property type="match status" value="1"/>
</dbReference>
<dbReference type="GO" id="GO:0030246">
    <property type="term" value="F:carbohydrate binding"/>
    <property type="evidence" value="ECO:0007669"/>
    <property type="project" value="InterPro"/>
</dbReference>
<keyword evidence="4" id="KW-0326">Glycosidase</keyword>
<dbReference type="Pfam" id="PF07748">
    <property type="entry name" value="Glyco_hydro_38C"/>
    <property type="match status" value="1"/>
</dbReference>
<comment type="similarity">
    <text evidence="1">Belongs to the glycosyl hydrolase 38 family.</text>
</comment>
<dbReference type="InterPro" id="IPR027291">
    <property type="entry name" value="Glyco_hydro_38_N_sf"/>
</dbReference>
<dbReference type="GO" id="GO:0046872">
    <property type="term" value="F:metal ion binding"/>
    <property type="evidence" value="ECO:0007669"/>
    <property type="project" value="UniProtKB-KW"/>
</dbReference>
<proteinExistence type="inferred from homology"/>
<dbReference type="GO" id="GO:0004559">
    <property type="term" value="F:alpha-mannosidase activity"/>
    <property type="evidence" value="ECO:0007669"/>
    <property type="project" value="InterPro"/>
</dbReference>
<evidence type="ECO:0000256" key="2">
    <source>
        <dbReference type="ARBA" id="ARBA00022723"/>
    </source>
</evidence>
<protein>
    <recommendedName>
        <fullName evidence="5">Glycoside hydrolase family 38 central domain-containing protein</fullName>
    </recommendedName>
</protein>
<gene>
    <name evidence="6" type="ORF">BGL52_01735</name>
</gene>
<keyword evidence="3" id="KW-0378">Hydrolase</keyword>